<reference evidence="1" key="2">
    <citation type="journal article" date="2006" name="PLoS Pathog.">
        <title>New perspectives on host-parasite interplay by comparative transcriptomic and proteomic analyses of Schistosoma japonicum.</title>
        <authorList>
            <person name="Liu F."/>
            <person name="Lu J."/>
            <person name="Hu W."/>
            <person name="Wang S.Y."/>
            <person name="Cui S.J."/>
            <person name="Chi M."/>
            <person name="Yan Q."/>
            <person name="Wang X.R."/>
            <person name="Song H.D."/>
            <person name="Xu X.N."/>
            <person name="Wang J.J."/>
            <person name="Zhang X.L."/>
            <person name="Zhang X."/>
            <person name="Wang Z.Q."/>
            <person name="Xue C.L."/>
            <person name="Brindley P.J."/>
            <person name="McManus D.P."/>
            <person name="Yang P.Y."/>
            <person name="Feng Z."/>
            <person name="Chen Z."/>
            <person name="Han Z.G."/>
        </authorList>
    </citation>
    <scope>NUCLEOTIDE SEQUENCE</scope>
</reference>
<accession>Q3KTE5</accession>
<feature type="non-terminal residue" evidence="1">
    <location>
        <position position="1"/>
    </location>
</feature>
<proteinExistence type="evidence at transcript level"/>
<reference evidence="1" key="1">
    <citation type="submission" date="2005-01" db="EMBL/GenBank/DDBJ databases">
        <authorList>
            <person name="Han Z."/>
        </authorList>
    </citation>
    <scope>NUCLEOTIDE SEQUENCE</scope>
</reference>
<sequence length="51" mass="6048">YIRGTILHLLDEIYTKLSLINIRKVTRKCNLINLHLDSLDRNQFSLVIDHD</sequence>
<name>Q3KTE5_SCHJA</name>
<dbReference type="EMBL" id="AY915772">
    <property type="protein sequence ID" value="ABA40909.1"/>
    <property type="molecule type" value="mRNA"/>
</dbReference>
<organism evidence="1">
    <name type="scientific">Schistosoma japonicum</name>
    <name type="common">Blood fluke</name>
    <dbReference type="NCBI Taxonomy" id="6182"/>
    <lineage>
        <taxon>Eukaryota</taxon>
        <taxon>Metazoa</taxon>
        <taxon>Spiralia</taxon>
        <taxon>Lophotrochozoa</taxon>
        <taxon>Platyhelminthes</taxon>
        <taxon>Trematoda</taxon>
        <taxon>Digenea</taxon>
        <taxon>Strigeidida</taxon>
        <taxon>Schistosomatoidea</taxon>
        <taxon>Schistosomatidae</taxon>
        <taxon>Schistosoma</taxon>
    </lineage>
</organism>
<dbReference type="AlphaFoldDB" id="Q3KTE5"/>
<protein>
    <submittedName>
        <fullName evidence="1">SJCHGC09693 protein</fullName>
    </submittedName>
</protein>
<evidence type="ECO:0000313" key="1">
    <source>
        <dbReference type="EMBL" id="ABA40909.1"/>
    </source>
</evidence>